<keyword evidence="4" id="KW-0109">Calcium transport</keyword>
<feature type="transmembrane region" description="Helical" evidence="8">
    <location>
        <begin position="113"/>
        <end position="134"/>
    </location>
</feature>
<dbReference type="InterPro" id="IPR051359">
    <property type="entry name" value="CaCA_antiporter"/>
</dbReference>
<feature type="domain" description="Sodium/calcium exchanger membrane region" evidence="10">
    <location>
        <begin position="9"/>
        <end position="152"/>
    </location>
</feature>
<dbReference type="Proteomes" id="UP000054047">
    <property type="component" value="Unassembled WGS sequence"/>
</dbReference>
<dbReference type="PANTHER" id="PTHR12266:SF0">
    <property type="entry name" value="MITOCHONDRIAL SODIUM_CALCIUM EXCHANGER PROTEIN"/>
    <property type="match status" value="1"/>
</dbReference>
<dbReference type="InterPro" id="IPR004837">
    <property type="entry name" value="NaCa_Exmemb"/>
</dbReference>
<dbReference type="PANTHER" id="PTHR12266">
    <property type="entry name" value="NA+/CA2+ K+ INDEPENDENT EXCHANGER"/>
    <property type="match status" value="1"/>
</dbReference>
<dbReference type="OrthoDB" id="407410at2759"/>
<proteinExistence type="predicted"/>
<sequence length="194" mass="21381">IGVIIAGVLWMLMLFVMVSSTADDFFSPSVSSIVAHLKISESIAGVTFMAFGNGAPDIFGSIASVLSSPKPKAGLALGELFGAGIFVTTMVTATIIFVRPFEIDVFSTIRDLIFYLIALGWITFVFLYSTQVYIWEPSAYLVLYLIYIATVIVGHQLHKRKRKKLRENSVKSRRFSTMLSRQGSKLILIANTSV</sequence>
<comment type="subcellular location">
    <subcellularLocation>
        <location evidence="1">Membrane</location>
        <topology evidence="1">Multi-pass membrane protein</topology>
    </subcellularLocation>
</comment>
<dbReference type="InterPro" id="IPR044880">
    <property type="entry name" value="NCX_ion-bd_dom_sf"/>
</dbReference>
<keyword evidence="7 8" id="KW-0472">Membrane</keyword>
<dbReference type="GO" id="GO:0005432">
    <property type="term" value="F:calcium:sodium antiporter activity"/>
    <property type="evidence" value="ECO:0007669"/>
    <property type="project" value="TreeGrafter"/>
</dbReference>
<keyword evidence="2" id="KW-0813">Transport</keyword>
<keyword evidence="5 8" id="KW-0812">Transmembrane</keyword>
<evidence type="ECO:0000313" key="12">
    <source>
        <dbReference type="Proteomes" id="UP000054047"/>
    </source>
</evidence>
<evidence type="ECO:0000256" key="6">
    <source>
        <dbReference type="ARBA" id="ARBA00022989"/>
    </source>
</evidence>
<evidence type="ECO:0000256" key="1">
    <source>
        <dbReference type="ARBA" id="ARBA00004141"/>
    </source>
</evidence>
<keyword evidence="3" id="KW-0050">Antiport</keyword>
<dbReference type="GO" id="GO:0016020">
    <property type="term" value="C:membrane"/>
    <property type="evidence" value="ECO:0007669"/>
    <property type="project" value="UniProtKB-SubCell"/>
</dbReference>
<organism evidence="11 12">
    <name type="scientific">Ancylostoma duodenale</name>
    <dbReference type="NCBI Taxonomy" id="51022"/>
    <lineage>
        <taxon>Eukaryota</taxon>
        <taxon>Metazoa</taxon>
        <taxon>Ecdysozoa</taxon>
        <taxon>Nematoda</taxon>
        <taxon>Chromadorea</taxon>
        <taxon>Rhabditida</taxon>
        <taxon>Rhabditina</taxon>
        <taxon>Rhabditomorpha</taxon>
        <taxon>Strongyloidea</taxon>
        <taxon>Ancylostomatidae</taxon>
        <taxon>Ancylostomatinae</taxon>
        <taxon>Ancylostoma</taxon>
    </lineage>
</organism>
<evidence type="ECO:0000256" key="9">
    <source>
        <dbReference type="SAM" id="SignalP"/>
    </source>
</evidence>
<evidence type="ECO:0000256" key="8">
    <source>
        <dbReference type="SAM" id="Phobius"/>
    </source>
</evidence>
<feature type="transmembrane region" description="Helical" evidence="8">
    <location>
        <begin position="140"/>
        <end position="157"/>
    </location>
</feature>
<accession>A0A0C2FSC1</accession>
<feature type="transmembrane region" description="Helical" evidence="8">
    <location>
        <begin position="80"/>
        <end position="101"/>
    </location>
</feature>
<evidence type="ECO:0000259" key="10">
    <source>
        <dbReference type="Pfam" id="PF01699"/>
    </source>
</evidence>
<evidence type="ECO:0000256" key="3">
    <source>
        <dbReference type="ARBA" id="ARBA00022449"/>
    </source>
</evidence>
<keyword evidence="9" id="KW-0732">Signal</keyword>
<gene>
    <name evidence="11" type="ORF">ANCDUO_20371</name>
</gene>
<keyword evidence="12" id="KW-1185">Reference proteome</keyword>
<keyword evidence="4" id="KW-0406">Ion transport</keyword>
<feature type="non-terminal residue" evidence="11">
    <location>
        <position position="1"/>
    </location>
</feature>
<keyword evidence="4" id="KW-0106">Calcium</keyword>
<evidence type="ECO:0000256" key="5">
    <source>
        <dbReference type="ARBA" id="ARBA00022692"/>
    </source>
</evidence>
<evidence type="ECO:0000256" key="2">
    <source>
        <dbReference type="ARBA" id="ARBA00022448"/>
    </source>
</evidence>
<name>A0A0C2FSC1_9BILA</name>
<evidence type="ECO:0000256" key="7">
    <source>
        <dbReference type="ARBA" id="ARBA00023136"/>
    </source>
</evidence>
<dbReference type="GO" id="GO:0006874">
    <property type="term" value="P:intracellular calcium ion homeostasis"/>
    <property type="evidence" value="ECO:0007669"/>
    <property type="project" value="TreeGrafter"/>
</dbReference>
<dbReference type="Pfam" id="PF01699">
    <property type="entry name" value="Na_Ca_ex"/>
    <property type="match status" value="1"/>
</dbReference>
<reference evidence="11 12" key="1">
    <citation type="submission" date="2013-12" db="EMBL/GenBank/DDBJ databases">
        <title>Draft genome of the parsitic nematode Ancylostoma duodenale.</title>
        <authorList>
            <person name="Mitreva M."/>
        </authorList>
    </citation>
    <scope>NUCLEOTIDE SEQUENCE [LARGE SCALE GENOMIC DNA]</scope>
    <source>
        <strain evidence="11 12">Zhejiang</strain>
    </source>
</reference>
<protein>
    <submittedName>
        <fullName evidence="11">Sodium/calcium exchanger protein</fullName>
    </submittedName>
</protein>
<evidence type="ECO:0000313" key="11">
    <source>
        <dbReference type="EMBL" id="KIH49554.1"/>
    </source>
</evidence>
<dbReference type="EMBL" id="KN752904">
    <property type="protein sequence ID" value="KIH49554.1"/>
    <property type="molecule type" value="Genomic_DNA"/>
</dbReference>
<feature type="signal peptide" evidence="9">
    <location>
        <begin position="1"/>
        <end position="20"/>
    </location>
</feature>
<dbReference type="AlphaFoldDB" id="A0A0C2FSC1"/>
<feature type="chain" id="PRO_5002148715" evidence="9">
    <location>
        <begin position="21"/>
        <end position="194"/>
    </location>
</feature>
<dbReference type="Gene3D" id="1.20.1420.30">
    <property type="entry name" value="NCX, central ion-binding region"/>
    <property type="match status" value="1"/>
</dbReference>
<evidence type="ECO:0000256" key="4">
    <source>
        <dbReference type="ARBA" id="ARBA00022568"/>
    </source>
</evidence>
<keyword evidence="6 8" id="KW-1133">Transmembrane helix</keyword>